<evidence type="ECO:0000256" key="5">
    <source>
        <dbReference type="ARBA" id="ARBA00022723"/>
    </source>
</evidence>
<dbReference type="FunFam" id="2.60.120.620:FF:000003">
    <property type="entry name" value="Prolyl 3-hydroxylase 2"/>
    <property type="match status" value="1"/>
</dbReference>
<dbReference type="Pfam" id="PF13640">
    <property type="entry name" value="2OG-FeII_Oxy_3"/>
    <property type="match status" value="1"/>
</dbReference>
<dbReference type="InterPro" id="IPR011990">
    <property type="entry name" value="TPR-like_helical_dom_sf"/>
</dbReference>
<dbReference type="EMBL" id="KZ288203">
    <property type="protein sequence ID" value="PBC33412.1"/>
    <property type="molecule type" value="Genomic_DNA"/>
</dbReference>
<keyword evidence="8" id="KW-0802">TPR repeat</keyword>
<evidence type="ECO:0000256" key="2">
    <source>
        <dbReference type="ARBA" id="ARBA00001962"/>
    </source>
</evidence>
<keyword evidence="5" id="KW-0479">Metal-binding</keyword>
<keyword evidence="11" id="KW-0560">Oxidoreductase</keyword>
<evidence type="ECO:0000256" key="4">
    <source>
        <dbReference type="ARBA" id="ARBA00012262"/>
    </source>
</evidence>
<dbReference type="EC" id="1.14.11.7" evidence="4"/>
<dbReference type="InterPro" id="IPR006620">
    <property type="entry name" value="Pro_4_hyd_alph"/>
</dbReference>
<keyword evidence="9" id="KW-0256">Endoplasmic reticulum</keyword>
<feature type="transmembrane region" description="Helical" evidence="14">
    <location>
        <begin position="25"/>
        <end position="44"/>
    </location>
</feature>
<evidence type="ECO:0000256" key="11">
    <source>
        <dbReference type="ARBA" id="ARBA00023002"/>
    </source>
</evidence>
<dbReference type="OrthoDB" id="8517835at2759"/>
<dbReference type="InterPro" id="IPR056585">
    <property type="entry name" value="Leprecan_dom"/>
</dbReference>
<evidence type="ECO:0000256" key="13">
    <source>
        <dbReference type="ARBA" id="ARBA00023180"/>
    </source>
</evidence>
<evidence type="ECO:0000256" key="3">
    <source>
        <dbReference type="ARBA" id="ARBA00006487"/>
    </source>
</evidence>
<dbReference type="Pfam" id="PF23557">
    <property type="entry name" value="TPR_leprecan"/>
    <property type="match status" value="1"/>
</dbReference>
<organism evidence="16 17">
    <name type="scientific">Apis cerana cerana</name>
    <name type="common">Oriental honeybee</name>
    <dbReference type="NCBI Taxonomy" id="94128"/>
    <lineage>
        <taxon>Eukaryota</taxon>
        <taxon>Metazoa</taxon>
        <taxon>Ecdysozoa</taxon>
        <taxon>Arthropoda</taxon>
        <taxon>Hexapoda</taxon>
        <taxon>Insecta</taxon>
        <taxon>Pterygota</taxon>
        <taxon>Neoptera</taxon>
        <taxon>Endopterygota</taxon>
        <taxon>Hymenoptera</taxon>
        <taxon>Apocrita</taxon>
        <taxon>Aculeata</taxon>
        <taxon>Apoidea</taxon>
        <taxon>Anthophila</taxon>
        <taxon>Apidae</taxon>
        <taxon>Apis</taxon>
    </lineage>
</organism>
<evidence type="ECO:0000256" key="7">
    <source>
        <dbReference type="ARBA" id="ARBA00022737"/>
    </source>
</evidence>
<dbReference type="Gene3D" id="1.25.40.10">
    <property type="entry name" value="Tetratricopeptide repeat domain"/>
    <property type="match status" value="2"/>
</dbReference>
<keyword evidence="13" id="KW-0325">Glycoprotein</keyword>
<keyword evidence="14" id="KW-1133">Transmembrane helix</keyword>
<evidence type="ECO:0000313" key="17">
    <source>
        <dbReference type="Proteomes" id="UP000242457"/>
    </source>
</evidence>
<evidence type="ECO:0000256" key="6">
    <source>
        <dbReference type="ARBA" id="ARBA00022729"/>
    </source>
</evidence>
<keyword evidence="12" id="KW-0408">Iron</keyword>
<evidence type="ECO:0000313" key="16">
    <source>
        <dbReference type="EMBL" id="PBC33412.1"/>
    </source>
</evidence>
<evidence type="ECO:0000259" key="15">
    <source>
        <dbReference type="PROSITE" id="PS51471"/>
    </source>
</evidence>
<gene>
    <name evidence="16" type="ORF">APICC_04454</name>
</gene>
<dbReference type="GO" id="GO:0031418">
    <property type="term" value="F:L-ascorbic acid binding"/>
    <property type="evidence" value="ECO:0007669"/>
    <property type="project" value="InterPro"/>
</dbReference>
<dbReference type="PANTHER" id="PTHR14049:SF9">
    <property type="entry name" value="PROCOLLAGEN-PROLINE 3-DIOXYGENASE"/>
    <property type="match status" value="1"/>
</dbReference>
<comment type="similarity">
    <text evidence="3">Belongs to the leprecan family.</text>
</comment>
<name>A0A2A3EQ68_APICC</name>
<evidence type="ECO:0000256" key="8">
    <source>
        <dbReference type="ARBA" id="ARBA00022803"/>
    </source>
</evidence>
<dbReference type="GO" id="GO:0032963">
    <property type="term" value="P:collagen metabolic process"/>
    <property type="evidence" value="ECO:0007669"/>
    <property type="project" value="InterPro"/>
</dbReference>
<keyword evidence="14" id="KW-0812">Transmembrane</keyword>
<evidence type="ECO:0000256" key="1">
    <source>
        <dbReference type="ARBA" id="ARBA00001961"/>
    </source>
</evidence>
<protein>
    <recommendedName>
        <fullName evidence="4">procollagen-proline 3-dioxygenase</fullName>
        <ecNumber evidence="4">1.14.11.7</ecNumber>
    </recommendedName>
</protein>
<proteinExistence type="inferred from homology"/>
<dbReference type="Gene3D" id="2.60.120.620">
    <property type="entry name" value="q2cbj1_9rhob like domain"/>
    <property type="match status" value="1"/>
</dbReference>
<dbReference type="InterPro" id="IPR039575">
    <property type="entry name" value="P3H"/>
</dbReference>
<evidence type="ECO:0000256" key="9">
    <source>
        <dbReference type="ARBA" id="ARBA00022824"/>
    </source>
</evidence>
<dbReference type="PROSITE" id="PS51471">
    <property type="entry name" value="FE2OG_OXY"/>
    <property type="match status" value="1"/>
</dbReference>
<dbReference type="SMART" id="SM00702">
    <property type="entry name" value="P4Hc"/>
    <property type="match status" value="1"/>
</dbReference>
<keyword evidence="14" id="KW-0472">Membrane</keyword>
<evidence type="ECO:0000256" key="14">
    <source>
        <dbReference type="SAM" id="Phobius"/>
    </source>
</evidence>
<dbReference type="InterPro" id="IPR005123">
    <property type="entry name" value="Oxoglu/Fe-dep_dioxygenase_dom"/>
</dbReference>
<dbReference type="SUPFAM" id="SSF48452">
    <property type="entry name" value="TPR-like"/>
    <property type="match status" value="1"/>
</dbReference>
<dbReference type="PANTHER" id="PTHR14049">
    <property type="entry name" value="LEPRECAN 1"/>
    <property type="match status" value="1"/>
</dbReference>
<feature type="domain" description="Fe2OG dioxygenase" evidence="15">
    <location>
        <begin position="596"/>
        <end position="710"/>
    </location>
</feature>
<evidence type="ECO:0000256" key="12">
    <source>
        <dbReference type="ARBA" id="ARBA00023004"/>
    </source>
</evidence>
<evidence type="ECO:0000256" key="10">
    <source>
        <dbReference type="ARBA" id="ARBA00022964"/>
    </source>
</evidence>
<dbReference type="STRING" id="94128.A0A2A3EQ68"/>
<comment type="cofactor">
    <cofactor evidence="2">
        <name>Fe cation</name>
        <dbReference type="ChEBI" id="CHEBI:24875"/>
    </cofactor>
</comment>
<comment type="cofactor">
    <cofactor evidence="1">
        <name>L-ascorbate</name>
        <dbReference type="ChEBI" id="CHEBI:38290"/>
    </cofactor>
</comment>
<sequence length="768" mass="90563">MCGSTSLRVTATVLLEDLQYESRRLNSTMMLIVLLFFCGTIIASNDTLYNIIPSDERIDLKEQSKEDRYPQNRTLNELFMDAVHAYLEEDWDYCIENFNAVSHGYKVYKRMIINCRKKCRIYAAGTAPIFPENIEDLHFYEKKVRETLCLLTCNQEYREIAGSKALKMLSRDIEQKLVERRVYEYLHNCYYQKNRYQDAANALFTFLVVHPDNEINMNIFKRYLTLPGVQTENVVNLETPFYVNIYFKGVSAYENEDYAKAISLFETSLQLYLEEEEECRFYCEGPFDQGWHPEFTSSIANHFAYCLKCKRACSRMLNNVNGDYRRDMLRSHYDYLQFSYYKLGKLKAACAAVESFLLFDPVDTRMLENRKYYSIQPKVKEDYFSPRQEIIIYLKRQEYELSVLHYISNEFLTIDKKFKKNKKKKKQEKEINNTKAKKLKKKSDVEVVRHPSPGHSFSYTKLLNNLSMKRIKDHEIFNIQKQRRIKNDINTIAKEQDLGGINRYVTDGFLNSIECESLMQFASITTIEGDGYTENKSPHSKYEKFEGITIGRVALMVYIGKIEPEWLELLLEKTEQVRDNVDRYFGLDRHLYFTYTHLVCRTALPDSPIDRDDLSHQVHADNCLLNSNDTCLRESPAYIWRDYSAILYLNDDFQGGEFFFAKDRTIRAMDNIVSPRCGRMVAFSAGEENLHGVRAISRGKRCALALWFTQNKIYLEYERILALAILKRVKQIGPFKEKNIQIPLKYEDILVKYVHNDELLKYFLKNFR</sequence>
<accession>A0A2A3EQ68</accession>
<keyword evidence="7" id="KW-0677">Repeat</keyword>
<dbReference type="Proteomes" id="UP000242457">
    <property type="component" value="Unassembled WGS sequence"/>
</dbReference>
<dbReference type="GO" id="GO:0019797">
    <property type="term" value="F:procollagen-proline 3-dioxygenase activity"/>
    <property type="evidence" value="ECO:0007669"/>
    <property type="project" value="UniProtKB-EC"/>
</dbReference>
<dbReference type="GO" id="GO:0005506">
    <property type="term" value="F:iron ion binding"/>
    <property type="evidence" value="ECO:0007669"/>
    <property type="project" value="InterPro"/>
</dbReference>
<keyword evidence="10" id="KW-0223">Dioxygenase</keyword>
<dbReference type="AlphaFoldDB" id="A0A2A3EQ68"/>
<dbReference type="InterPro" id="IPR044862">
    <property type="entry name" value="Pro_4_hyd_alph_FE2OG_OXY"/>
</dbReference>
<keyword evidence="6" id="KW-0732">Signal</keyword>
<keyword evidence="17" id="KW-1185">Reference proteome</keyword>
<reference evidence="16 17" key="1">
    <citation type="submission" date="2014-07" db="EMBL/GenBank/DDBJ databases">
        <title>Genomic and transcriptomic analysis on Apis cerana provide comprehensive insights into honey bee biology.</title>
        <authorList>
            <person name="Diao Q."/>
            <person name="Sun L."/>
            <person name="Zheng H."/>
            <person name="Zheng H."/>
            <person name="Xu S."/>
            <person name="Wang S."/>
            <person name="Zeng Z."/>
            <person name="Hu F."/>
            <person name="Su S."/>
            <person name="Wu J."/>
        </authorList>
    </citation>
    <scope>NUCLEOTIDE SEQUENCE [LARGE SCALE GENOMIC DNA]</scope>
    <source>
        <tissue evidence="16">Pupae without intestine</tissue>
    </source>
</reference>